<evidence type="ECO:0000313" key="1">
    <source>
        <dbReference type="EMBL" id="KAK3172676.1"/>
    </source>
</evidence>
<dbReference type="Proteomes" id="UP001276659">
    <property type="component" value="Unassembled WGS sequence"/>
</dbReference>
<sequence length="275" mass="31129">MIYEAVFQNPTGLVAPDPTRTRRQHGRELTDRTINAGLALLKTCQQVREEATAVLYGSTIFYFDDTQHEKERFQIEVSDHCHYCQRETWDRSSGGGVLFRHICWDARNGKHHIDIPQCDFVTMHDWLSTIGERNRLKLKHLQLCFYGSQFAEVIGENHPGGQEGRPSPVGGDLLEKALKLPASGHNLDTIKISLEMSIEDFSVYQTSPWLQVLSEAFMQLFAIGSEDRLKKTFSGVQGIRKPDCAELEKLYVFGESNGENVDMVEDAHSSLGQVK</sequence>
<protein>
    <submittedName>
        <fullName evidence="1">Uncharacterized protein</fullName>
    </submittedName>
</protein>
<dbReference type="EMBL" id="JASNWA010000007">
    <property type="protein sequence ID" value="KAK3172676.1"/>
    <property type="molecule type" value="Genomic_DNA"/>
</dbReference>
<proteinExistence type="predicted"/>
<reference evidence="1" key="1">
    <citation type="submission" date="2022-11" db="EMBL/GenBank/DDBJ databases">
        <title>Chromosomal genome sequence assembly and mating type (MAT) locus characterization of the leprose asexual lichenized fungus Lepraria neglecta (Nyl.) Erichsen.</title>
        <authorList>
            <person name="Allen J.L."/>
            <person name="Pfeffer B."/>
        </authorList>
    </citation>
    <scope>NUCLEOTIDE SEQUENCE</scope>
    <source>
        <strain evidence="1">Allen 5258</strain>
    </source>
</reference>
<comment type="caution">
    <text evidence="1">The sequence shown here is derived from an EMBL/GenBank/DDBJ whole genome shotgun (WGS) entry which is preliminary data.</text>
</comment>
<keyword evidence="2" id="KW-1185">Reference proteome</keyword>
<accession>A0AAE0DK77</accession>
<evidence type="ECO:0000313" key="2">
    <source>
        <dbReference type="Proteomes" id="UP001276659"/>
    </source>
</evidence>
<dbReference type="AlphaFoldDB" id="A0AAE0DK77"/>
<organism evidence="1 2">
    <name type="scientific">Lepraria neglecta</name>
    <dbReference type="NCBI Taxonomy" id="209136"/>
    <lineage>
        <taxon>Eukaryota</taxon>
        <taxon>Fungi</taxon>
        <taxon>Dikarya</taxon>
        <taxon>Ascomycota</taxon>
        <taxon>Pezizomycotina</taxon>
        <taxon>Lecanoromycetes</taxon>
        <taxon>OSLEUM clade</taxon>
        <taxon>Lecanoromycetidae</taxon>
        <taxon>Lecanorales</taxon>
        <taxon>Lecanorineae</taxon>
        <taxon>Stereocaulaceae</taxon>
        <taxon>Lepraria</taxon>
    </lineage>
</organism>
<gene>
    <name evidence="1" type="ORF">OEA41_006000</name>
</gene>
<name>A0AAE0DK77_9LECA</name>